<keyword evidence="3" id="KW-1185">Reference proteome</keyword>
<feature type="region of interest" description="Disordered" evidence="1">
    <location>
        <begin position="60"/>
        <end position="102"/>
    </location>
</feature>
<protein>
    <submittedName>
        <fullName evidence="2">Uncharacterized protein</fullName>
    </submittedName>
</protein>
<comment type="caution">
    <text evidence="2">The sequence shown here is derived from an EMBL/GenBank/DDBJ whole genome shotgun (WGS) entry which is preliminary data.</text>
</comment>
<dbReference type="Proteomes" id="UP001201812">
    <property type="component" value="Unassembled WGS sequence"/>
</dbReference>
<reference evidence="2" key="1">
    <citation type="submission" date="2022-01" db="EMBL/GenBank/DDBJ databases">
        <title>Genome Sequence Resource for Two Populations of Ditylenchus destructor, the Migratory Endoparasitic Phytonematode.</title>
        <authorList>
            <person name="Zhang H."/>
            <person name="Lin R."/>
            <person name="Xie B."/>
        </authorList>
    </citation>
    <scope>NUCLEOTIDE SEQUENCE</scope>
    <source>
        <strain evidence="2">BazhouSP</strain>
    </source>
</reference>
<dbReference type="EMBL" id="JAKKPZ010000024">
    <property type="protein sequence ID" value="KAI1710818.1"/>
    <property type="molecule type" value="Genomic_DNA"/>
</dbReference>
<name>A0AAD4R5F4_9BILA</name>
<evidence type="ECO:0000313" key="2">
    <source>
        <dbReference type="EMBL" id="KAI1710818.1"/>
    </source>
</evidence>
<gene>
    <name evidence="2" type="ORF">DdX_10518</name>
</gene>
<evidence type="ECO:0000313" key="3">
    <source>
        <dbReference type="Proteomes" id="UP001201812"/>
    </source>
</evidence>
<sequence length="102" mass="11675">MESEFSTDLLVIEKTYVNCNPLFWRFSEEDFLAHNCHPYMIRFTLHDTIPTMQVGQIMDGISETQDKSSGEPSANQTPMTNAANVDNGQRRSEKKQVNSFNI</sequence>
<accession>A0AAD4R5F4</accession>
<feature type="compositionally biased region" description="Polar residues" evidence="1">
    <location>
        <begin position="70"/>
        <end position="87"/>
    </location>
</feature>
<dbReference type="AlphaFoldDB" id="A0AAD4R5F4"/>
<evidence type="ECO:0000256" key="1">
    <source>
        <dbReference type="SAM" id="MobiDB-lite"/>
    </source>
</evidence>
<organism evidence="2 3">
    <name type="scientific">Ditylenchus destructor</name>
    <dbReference type="NCBI Taxonomy" id="166010"/>
    <lineage>
        <taxon>Eukaryota</taxon>
        <taxon>Metazoa</taxon>
        <taxon>Ecdysozoa</taxon>
        <taxon>Nematoda</taxon>
        <taxon>Chromadorea</taxon>
        <taxon>Rhabditida</taxon>
        <taxon>Tylenchina</taxon>
        <taxon>Tylenchomorpha</taxon>
        <taxon>Sphaerularioidea</taxon>
        <taxon>Anguinidae</taxon>
        <taxon>Anguininae</taxon>
        <taxon>Ditylenchus</taxon>
    </lineage>
</organism>
<proteinExistence type="predicted"/>